<organism evidence="2 3">
    <name type="scientific">Diacronema lutheri</name>
    <name type="common">Unicellular marine alga</name>
    <name type="synonym">Monochrysis lutheri</name>
    <dbReference type="NCBI Taxonomy" id="2081491"/>
    <lineage>
        <taxon>Eukaryota</taxon>
        <taxon>Haptista</taxon>
        <taxon>Haptophyta</taxon>
        <taxon>Pavlovophyceae</taxon>
        <taxon>Pavlovales</taxon>
        <taxon>Pavlovaceae</taxon>
        <taxon>Diacronema</taxon>
    </lineage>
</organism>
<gene>
    <name evidence="2" type="ORF">KFE25_002114</name>
</gene>
<keyword evidence="3" id="KW-1185">Reference proteome</keyword>
<feature type="compositionally biased region" description="Low complexity" evidence="1">
    <location>
        <begin position="88"/>
        <end position="99"/>
    </location>
</feature>
<sequence length="221" mass="23680">MDEEERELSTDEEDVVAPERDDLLRAAADRMRRESATGNPAQVGSHSTEFNARASGIFGGLGGAQSADAVSLRFWTSMHASARPPLDAPAAAGSASAAAEEWRPLDDLDALDSEEDLSQLEGEEGEASRRVHLGSVTRKRPHAEPRPLPADGEEQRERNPKVRTVTFDGAAAAVERCAPAERAGYRLYSLAGVDADAGSNRRAAGEAMELVRAQRQGMLTD</sequence>
<protein>
    <submittedName>
        <fullName evidence="2">Uncharacterized protein</fullName>
    </submittedName>
</protein>
<dbReference type="Proteomes" id="UP000751190">
    <property type="component" value="Unassembled WGS sequence"/>
</dbReference>
<evidence type="ECO:0000256" key="1">
    <source>
        <dbReference type="SAM" id="MobiDB-lite"/>
    </source>
</evidence>
<feature type="region of interest" description="Disordered" evidence="1">
    <location>
        <begin position="1"/>
        <end position="47"/>
    </location>
</feature>
<dbReference type="AlphaFoldDB" id="A0A8J6CG55"/>
<accession>A0A8J6CG55</accession>
<feature type="compositionally biased region" description="Basic and acidic residues" evidence="1">
    <location>
        <begin position="17"/>
        <end position="35"/>
    </location>
</feature>
<dbReference type="EMBL" id="JAGTXO010000008">
    <property type="protein sequence ID" value="KAG8466358.1"/>
    <property type="molecule type" value="Genomic_DNA"/>
</dbReference>
<name>A0A8J6CG55_DIALT</name>
<comment type="caution">
    <text evidence="2">The sequence shown here is derived from an EMBL/GenBank/DDBJ whole genome shotgun (WGS) entry which is preliminary data.</text>
</comment>
<evidence type="ECO:0000313" key="3">
    <source>
        <dbReference type="Proteomes" id="UP000751190"/>
    </source>
</evidence>
<reference evidence="2" key="1">
    <citation type="submission" date="2021-05" db="EMBL/GenBank/DDBJ databases">
        <title>The genome of the haptophyte Pavlova lutheri (Diacronema luteri, Pavlovales) - a model for lipid biosynthesis in eukaryotic algae.</title>
        <authorList>
            <person name="Hulatt C.J."/>
            <person name="Posewitz M.C."/>
        </authorList>
    </citation>
    <scope>NUCLEOTIDE SEQUENCE</scope>
    <source>
        <strain evidence="2">NIVA-4/92</strain>
    </source>
</reference>
<proteinExistence type="predicted"/>
<evidence type="ECO:0000313" key="2">
    <source>
        <dbReference type="EMBL" id="KAG8466358.1"/>
    </source>
</evidence>
<feature type="compositionally biased region" description="Acidic residues" evidence="1">
    <location>
        <begin position="107"/>
        <end position="125"/>
    </location>
</feature>
<feature type="compositionally biased region" description="Polar residues" evidence="1">
    <location>
        <begin position="36"/>
        <end position="47"/>
    </location>
</feature>
<feature type="region of interest" description="Disordered" evidence="1">
    <location>
        <begin position="83"/>
        <end position="162"/>
    </location>
</feature>
<feature type="compositionally biased region" description="Acidic residues" evidence="1">
    <location>
        <begin position="1"/>
        <end position="16"/>
    </location>
</feature>